<dbReference type="RefSeq" id="WP_152215133.1">
    <property type="nucleotide sequence ID" value="NZ_WESC01000004.1"/>
</dbReference>
<keyword evidence="5" id="KW-1185">Reference proteome</keyword>
<dbReference type="AlphaFoldDB" id="A0A6N6VKB9"/>
<dbReference type="EMBL" id="WESC01000004">
    <property type="protein sequence ID" value="KAB7741160.1"/>
    <property type="molecule type" value="Genomic_DNA"/>
</dbReference>
<name>A0A6N6VKB9_9HYPH</name>
<evidence type="ECO:0000259" key="3">
    <source>
        <dbReference type="Pfam" id="PF01326"/>
    </source>
</evidence>
<dbReference type="InterPro" id="IPR036637">
    <property type="entry name" value="Phosphohistidine_dom_sf"/>
</dbReference>
<dbReference type="GO" id="GO:0005524">
    <property type="term" value="F:ATP binding"/>
    <property type="evidence" value="ECO:0007669"/>
    <property type="project" value="InterPro"/>
</dbReference>
<evidence type="ECO:0000259" key="2">
    <source>
        <dbReference type="Pfam" id="PF00391"/>
    </source>
</evidence>
<keyword evidence="4" id="KW-0670">Pyruvate</keyword>
<proteinExistence type="predicted"/>
<feature type="domain" description="Pyruvate phosphate dikinase AMP/ATP-binding" evidence="3">
    <location>
        <begin position="75"/>
        <end position="290"/>
    </location>
</feature>
<organism evidence="4 5">
    <name type="scientific">Parvibaculum sedimenti</name>
    <dbReference type="NCBI Taxonomy" id="2608632"/>
    <lineage>
        <taxon>Bacteria</taxon>
        <taxon>Pseudomonadati</taxon>
        <taxon>Pseudomonadota</taxon>
        <taxon>Alphaproteobacteria</taxon>
        <taxon>Hyphomicrobiales</taxon>
        <taxon>Parvibaculaceae</taxon>
        <taxon>Parvibaculum</taxon>
    </lineage>
</organism>
<dbReference type="InterPro" id="IPR008279">
    <property type="entry name" value="PEP-util_enz_mobile_dom"/>
</dbReference>
<dbReference type="InterPro" id="IPR018274">
    <property type="entry name" value="PEP_util_AS"/>
</dbReference>
<dbReference type="InterPro" id="IPR010121">
    <property type="entry name" value="Pyruvate_phosphate_dikinase"/>
</dbReference>
<dbReference type="Proteomes" id="UP000468901">
    <property type="component" value="Unassembled WGS sequence"/>
</dbReference>
<dbReference type="SUPFAM" id="SSF56059">
    <property type="entry name" value="Glutathione synthetase ATP-binding domain-like"/>
    <property type="match status" value="1"/>
</dbReference>
<comment type="caution">
    <text evidence="4">The sequence shown here is derived from an EMBL/GenBank/DDBJ whole genome shotgun (WGS) entry which is preliminary data.</text>
</comment>
<feature type="domain" description="PEP-utilising enzyme mobile" evidence="2">
    <location>
        <begin position="424"/>
        <end position="504"/>
    </location>
</feature>
<dbReference type="InterPro" id="IPR013815">
    <property type="entry name" value="ATP_grasp_subdomain_1"/>
</dbReference>
<keyword evidence="4" id="KW-0418">Kinase</keyword>
<dbReference type="Pfam" id="PF00391">
    <property type="entry name" value="PEP-utilizers"/>
    <property type="match status" value="1"/>
</dbReference>
<evidence type="ECO:0000313" key="4">
    <source>
        <dbReference type="EMBL" id="KAB7741160.1"/>
    </source>
</evidence>
<gene>
    <name evidence="4" type="ORF">F2P47_05275</name>
</gene>
<dbReference type="Gene3D" id="3.30.470.20">
    <property type="entry name" value="ATP-grasp fold, B domain"/>
    <property type="match status" value="1"/>
</dbReference>
<dbReference type="PANTHER" id="PTHR22931:SF9">
    <property type="entry name" value="PYRUVATE, PHOSPHATE DIKINASE 1, CHLOROPLASTIC"/>
    <property type="match status" value="1"/>
</dbReference>
<dbReference type="PROSITE" id="PS00370">
    <property type="entry name" value="PEP_ENZYMES_PHOS_SITE"/>
    <property type="match status" value="1"/>
</dbReference>
<accession>A0A6N6VKB9</accession>
<feature type="compositionally biased region" description="Basic residues" evidence="1">
    <location>
        <begin position="553"/>
        <end position="563"/>
    </location>
</feature>
<protein>
    <submittedName>
        <fullName evidence="4">Pyruvate, phosphate dikinase</fullName>
        <ecNumber evidence="4">2.7.9.1</ecNumber>
    </submittedName>
</protein>
<dbReference type="Pfam" id="PF01326">
    <property type="entry name" value="PPDK_N"/>
    <property type="match status" value="1"/>
</dbReference>
<dbReference type="Gene3D" id="1.20.80.30">
    <property type="match status" value="1"/>
</dbReference>
<dbReference type="Gene3D" id="1.10.189.10">
    <property type="entry name" value="Pyruvate Phosphate Dikinase, domain 2"/>
    <property type="match status" value="1"/>
</dbReference>
<dbReference type="InterPro" id="IPR002192">
    <property type="entry name" value="PPDK_AMP/ATP-bd"/>
</dbReference>
<evidence type="ECO:0000256" key="1">
    <source>
        <dbReference type="SAM" id="MobiDB-lite"/>
    </source>
</evidence>
<dbReference type="SUPFAM" id="SSF52009">
    <property type="entry name" value="Phosphohistidine domain"/>
    <property type="match status" value="1"/>
</dbReference>
<dbReference type="EC" id="2.7.9.1" evidence="4"/>
<dbReference type="GO" id="GO:0016301">
    <property type="term" value="F:kinase activity"/>
    <property type="evidence" value="ECO:0007669"/>
    <property type="project" value="UniProtKB-KW"/>
</dbReference>
<dbReference type="NCBIfam" id="NF004531">
    <property type="entry name" value="PRK05878.1"/>
    <property type="match status" value="1"/>
</dbReference>
<dbReference type="Gene3D" id="3.50.30.10">
    <property type="entry name" value="Phosphohistidine domain"/>
    <property type="match status" value="1"/>
</dbReference>
<dbReference type="PANTHER" id="PTHR22931">
    <property type="entry name" value="PHOSPHOENOLPYRUVATE DIKINASE-RELATED"/>
    <property type="match status" value="1"/>
</dbReference>
<keyword evidence="4" id="KW-0808">Transferase</keyword>
<sequence length="563" mass="60804">MSLDKHLFFILAGKPMPASASATTMGSKAYGLMRLARLGLNVPPAFVLGTDICRTYLSRGKLPEGTRELLARGLHELEGATGRRFGGERRPLFVSVRSGAPVSMPGMMETVLNIGLTDQTARGFLRMTGNPRQVQDSYRRLVRDFTEVVREVDAAPFDALAETRAAEEQLSSTRDLDSHALAAIAQESLSLSLALTGEPFPQDPMEQLVAAVEAVFRSWMSDKAKRYRALNGIDEHMGTAVTVQAMVFGNMGATSGAGVGFTRDPATGENRPYLDFLFNAQGEDVVSGRHAVHDTERLPQRLPAVADELTRMKDVLEVEFHDMQDFEFTVENGRLYLLQTRNGKRMPWAALRMAVDMVQEGLISPVEALKRLDGIALDKLERLRLAGDGVAPLAEAVPASIGTAVGHIAFDPKRAAEFAAEGKRAILVRDDISTGDIEGIAAAEGVLTAAGGRTSHAAVVARQLGKVCLVGCSALRILPEKGICVIGGREFCEGDELTLDGDAGQIFAGALSVIRERPEAALAEVARWRVETDATSVKEAAFPGLADGEEHQHKGRAQHQRRD</sequence>
<evidence type="ECO:0000313" key="5">
    <source>
        <dbReference type="Proteomes" id="UP000468901"/>
    </source>
</evidence>
<feature type="region of interest" description="Disordered" evidence="1">
    <location>
        <begin position="540"/>
        <end position="563"/>
    </location>
</feature>
<dbReference type="Gene3D" id="3.30.1490.20">
    <property type="entry name" value="ATP-grasp fold, A domain"/>
    <property type="match status" value="1"/>
</dbReference>
<dbReference type="GO" id="GO:0050242">
    <property type="term" value="F:pyruvate, phosphate dikinase activity"/>
    <property type="evidence" value="ECO:0007669"/>
    <property type="project" value="UniProtKB-EC"/>
</dbReference>
<reference evidence="4 5" key="1">
    <citation type="submission" date="2019-09" db="EMBL/GenBank/DDBJ databases">
        <title>Parvibaculum sedimenti sp. nov., isolated from sediment.</title>
        <authorList>
            <person name="Wang Y."/>
        </authorList>
    </citation>
    <scope>NUCLEOTIDE SEQUENCE [LARGE SCALE GENOMIC DNA]</scope>
    <source>
        <strain evidence="4 5">HXT-9</strain>
    </source>
</reference>